<feature type="chain" id="PRO_5012353872" evidence="1">
    <location>
        <begin position="20"/>
        <end position="104"/>
    </location>
</feature>
<evidence type="ECO:0000313" key="3">
    <source>
        <dbReference type="Proteomes" id="UP000219336"/>
    </source>
</evidence>
<organism evidence="2 3">
    <name type="scientific">Vibrio thalassae</name>
    <dbReference type="NCBI Taxonomy" id="1243014"/>
    <lineage>
        <taxon>Bacteria</taxon>
        <taxon>Pseudomonadati</taxon>
        <taxon>Pseudomonadota</taxon>
        <taxon>Gammaproteobacteria</taxon>
        <taxon>Vibrionales</taxon>
        <taxon>Vibrionaceae</taxon>
        <taxon>Vibrio</taxon>
    </lineage>
</organism>
<dbReference type="OrthoDB" id="7067496at2"/>
<dbReference type="Proteomes" id="UP000219336">
    <property type="component" value="Unassembled WGS sequence"/>
</dbReference>
<evidence type="ECO:0000313" key="2">
    <source>
        <dbReference type="EMBL" id="SNX47965.1"/>
    </source>
</evidence>
<dbReference type="RefSeq" id="WP_096993178.1">
    <property type="nucleotide sequence ID" value="NZ_JBHSII010000011.1"/>
</dbReference>
<evidence type="ECO:0000256" key="1">
    <source>
        <dbReference type="SAM" id="SignalP"/>
    </source>
</evidence>
<proteinExistence type="predicted"/>
<protein>
    <submittedName>
        <fullName evidence="2">Uncharacterized protein</fullName>
    </submittedName>
</protein>
<feature type="signal peptide" evidence="1">
    <location>
        <begin position="1"/>
        <end position="19"/>
    </location>
</feature>
<gene>
    <name evidence="2" type="ORF">VTH8203_01580</name>
</gene>
<dbReference type="EMBL" id="OANU01000018">
    <property type="protein sequence ID" value="SNX47965.1"/>
    <property type="molecule type" value="Genomic_DNA"/>
</dbReference>
<keyword evidence="3" id="KW-1185">Reference proteome</keyword>
<name>A0A240EJ20_9VIBR</name>
<dbReference type="AlphaFoldDB" id="A0A240EJ20"/>
<keyword evidence="1" id="KW-0732">Signal</keyword>
<sequence>MKKILLMILASLMASQSYAVDCGPVEIKAIQSQKEDVLVLIKGNGLEAWKSLGLHSQQSTSSFQSIAQQALATRVSVILRFPDGENCGETDYSTSAQAIRIYGY</sequence>
<reference evidence="3" key="1">
    <citation type="submission" date="2016-06" db="EMBL/GenBank/DDBJ databases">
        <authorList>
            <person name="Rodrigo-Torres L."/>
            <person name="Arahal R.D."/>
            <person name="Lucena T."/>
        </authorList>
    </citation>
    <scope>NUCLEOTIDE SEQUENCE [LARGE SCALE GENOMIC DNA]</scope>
    <source>
        <strain evidence="3">CECT8203</strain>
    </source>
</reference>
<accession>A0A240EJ20</accession>